<evidence type="ECO:0000313" key="2">
    <source>
        <dbReference type="EMBL" id="RFC81684.1"/>
    </source>
</evidence>
<dbReference type="InterPro" id="IPR036359">
    <property type="entry name" value="Thiol_cytolysin_sf"/>
</dbReference>
<dbReference type="RefSeq" id="WP_107010036.1">
    <property type="nucleotide sequence ID" value="NZ_JBHRSF010000065.1"/>
</dbReference>
<dbReference type="Proteomes" id="UP000240957">
    <property type="component" value="Unassembled WGS sequence"/>
</dbReference>
<evidence type="ECO:0000313" key="1">
    <source>
        <dbReference type="EMBL" id="MFC2996362.1"/>
    </source>
</evidence>
<comment type="caution">
    <text evidence="2">The sequence shown here is derived from an EMBL/GenBank/DDBJ whole genome shotgun (WGS) entry which is preliminary data.</text>
</comment>
<dbReference type="Gene3D" id="3.30.1040.20">
    <property type="match status" value="1"/>
</dbReference>
<dbReference type="OrthoDB" id="4230213at2"/>
<dbReference type="SUPFAM" id="SSF56978">
    <property type="entry name" value="Perfringolysin"/>
    <property type="match status" value="1"/>
</dbReference>
<keyword evidence="4" id="KW-1185">Reference proteome</keyword>
<reference evidence="2 3" key="2">
    <citation type="submission" date="2018-08" db="EMBL/GenBank/DDBJ databases">
        <title>The draft genome of Acinetobacter sichuanensis strain WCHAc060041.</title>
        <authorList>
            <person name="Qin J."/>
            <person name="Feng Y."/>
            <person name="Zong Z."/>
        </authorList>
    </citation>
    <scope>NUCLEOTIDE SEQUENCE [LARGE SCALE GENOMIC DNA]</scope>
    <source>
        <strain evidence="2 3">WCHAc060041</strain>
    </source>
</reference>
<sequence length="508" mass="55246">MKNSLLIILFGGTIVVSGCGDGGGKDPTTQTIPKEKKADYNAYSATLPKWEEFSPLLTSGNIPVEGSKSFKNELIGDTVYQCSTETVDMTSTPSKLVTFNPDMGSLWVGSLLQGKHYLGGLGSLAELPIRERAPITIYIDKFGQQVSKKIENPTAASVQQAISDLVNQIDASKNPVSSSIYLQFASAHSAEQTAMSLGISAKYAGAKLSTSFANKQAVDENRVNANFVQELFTVTVVSPQTPASLFSNDFTEAKLQEQTKLGRLGKDNVPVYVAAITYGRILNYTMTAKAAENEMKMIANASYAGLTGNGGGVSLTNEQKKILNESKIEVIALGGDQENALKLIRSGDLREYFEKNSSLSSAKPISYEIHNLADDTNALFSETTRYNLQSCNNGNTQILKKSLRESATTKSGVFDGGERRESIKSDKYTLPKNSYFMENKEKITYILQGGSENECKVSYSDYYDIPLSDGGIKKVPSTVNYSARIRSPKGWGASGTIECSFEFSYINR</sequence>
<gene>
    <name evidence="1" type="ORF">ACFODO_14010</name>
    <name evidence="2" type="ORF">C9E89_020520</name>
</gene>
<accession>A0A371YK27</accession>
<dbReference type="InterPro" id="IPR001869">
    <property type="entry name" value="Thiol_cytolysin"/>
</dbReference>
<dbReference type="Gene3D" id="3.90.840.10">
    <property type="entry name" value="Thiol-activated cytolysin superfamily/Thiol-activated cytolysin, alpha-beta domain"/>
    <property type="match status" value="1"/>
</dbReference>
<reference evidence="1" key="4">
    <citation type="submission" date="2024-09" db="EMBL/GenBank/DDBJ databases">
        <authorList>
            <person name="Sun Q."/>
            <person name="Mori K."/>
        </authorList>
    </citation>
    <scope>NUCLEOTIDE SEQUENCE</scope>
    <source>
        <strain evidence="1">KCTC 62575</strain>
    </source>
</reference>
<organism evidence="2 3">
    <name type="scientific">Acinetobacter sichuanensis</name>
    <dbReference type="NCBI Taxonomy" id="2136183"/>
    <lineage>
        <taxon>Bacteria</taxon>
        <taxon>Pseudomonadati</taxon>
        <taxon>Pseudomonadota</taxon>
        <taxon>Gammaproteobacteria</taxon>
        <taxon>Moraxellales</taxon>
        <taxon>Moraxellaceae</taxon>
        <taxon>Acinetobacter</taxon>
    </lineage>
</organism>
<evidence type="ECO:0000313" key="3">
    <source>
        <dbReference type="Proteomes" id="UP000240957"/>
    </source>
</evidence>
<dbReference type="PROSITE" id="PS51257">
    <property type="entry name" value="PROKAR_LIPOPROTEIN"/>
    <property type="match status" value="1"/>
</dbReference>
<dbReference type="GO" id="GO:0015485">
    <property type="term" value="F:cholesterol binding"/>
    <property type="evidence" value="ECO:0007669"/>
    <property type="project" value="InterPro"/>
</dbReference>
<dbReference type="AlphaFoldDB" id="A0A371YK27"/>
<dbReference type="EMBL" id="JBHRSF010000065">
    <property type="protein sequence ID" value="MFC2996362.1"/>
    <property type="molecule type" value="Genomic_DNA"/>
</dbReference>
<dbReference type="EMBL" id="PYIX02000064">
    <property type="protein sequence ID" value="RFC81684.1"/>
    <property type="molecule type" value="Genomic_DNA"/>
</dbReference>
<dbReference type="Proteomes" id="UP001595455">
    <property type="component" value="Unassembled WGS sequence"/>
</dbReference>
<proteinExistence type="predicted"/>
<dbReference type="InterPro" id="IPR036363">
    <property type="entry name" value="Thiol_cytolysin_ab_sf"/>
</dbReference>
<name>A0A371YK27_9GAMM</name>
<dbReference type="Pfam" id="PF01289">
    <property type="entry name" value="Thiol_cytolysin"/>
    <property type="match status" value="1"/>
</dbReference>
<reference evidence="4" key="3">
    <citation type="journal article" date="2019" name="Int. J. Syst. Evol. Microbiol.">
        <title>The Global Catalogue of Microorganisms (GCM) 10K type strain sequencing project: providing services to taxonomists for standard genome sequencing and annotation.</title>
        <authorList>
            <consortium name="The Broad Institute Genomics Platform"/>
            <consortium name="The Broad Institute Genome Sequencing Center for Infectious Disease"/>
            <person name="Wu L."/>
            <person name="Ma J."/>
        </authorList>
    </citation>
    <scope>NUCLEOTIDE SEQUENCE [LARGE SCALE GENOMIC DNA]</scope>
    <source>
        <strain evidence="4">KCTC 62575</strain>
    </source>
</reference>
<dbReference type="Gene3D" id="3.40.30.40">
    <property type="entry name" value="Perfringolysin"/>
    <property type="match status" value="1"/>
</dbReference>
<reference evidence="1" key="1">
    <citation type="journal article" date="2014" name="Int. J. Syst. Evol. Microbiol.">
        <title>Complete genome of a new Firmicutes species belonging to the dominant human colonic microbiota ('Ruminococcus bicirculans') reveals two chromosomes and a selective capacity to utilize plant glucans.</title>
        <authorList>
            <consortium name="NISC Comparative Sequencing Program"/>
            <person name="Wegmann U."/>
            <person name="Louis P."/>
            <person name="Goesmann A."/>
            <person name="Henrissat B."/>
            <person name="Duncan S.H."/>
            <person name="Flint H.J."/>
        </authorList>
    </citation>
    <scope>NUCLEOTIDE SEQUENCE</scope>
    <source>
        <strain evidence="1">KCTC 62575</strain>
    </source>
</reference>
<protein>
    <submittedName>
        <fullName evidence="1">Thiol-activated cytolysin family protein</fullName>
    </submittedName>
</protein>
<evidence type="ECO:0000313" key="4">
    <source>
        <dbReference type="Proteomes" id="UP001595455"/>
    </source>
</evidence>